<evidence type="ECO:0000313" key="2">
    <source>
        <dbReference type="Proteomes" id="UP000015453"/>
    </source>
</evidence>
<accession>S8CBJ9</accession>
<dbReference type="AlphaFoldDB" id="S8CBJ9"/>
<organism evidence="1 2">
    <name type="scientific">Genlisea aurea</name>
    <dbReference type="NCBI Taxonomy" id="192259"/>
    <lineage>
        <taxon>Eukaryota</taxon>
        <taxon>Viridiplantae</taxon>
        <taxon>Streptophyta</taxon>
        <taxon>Embryophyta</taxon>
        <taxon>Tracheophyta</taxon>
        <taxon>Spermatophyta</taxon>
        <taxon>Magnoliopsida</taxon>
        <taxon>eudicotyledons</taxon>
        <taxon>Gunneridae</taxon>
        <taxon>Pentapetalae</taxon>
        <taxon>asterids</taxon>
        <taxon>lamiids</taxon>
        <taxon>Lamiales</taxon>
        <taxon>Lentibulariaceae</taxon>
        <taxon>Genlisea</taxon>
    </lineage>
</organism>
<sequence>EDSGESTTKRSNFSSSDVLQDRKEFLHRFVDREILSEHLASWFDEIANNAESFSAFSAPFELIDLQKFEYALEGTRFLQLVRMPNTIYASTSSSVESTAYLALEDFLQASATSLWEAFWGHECDPTPFFVSSLYDGNWHFYRAEKAISKGKLEGLCGSALLLKNPRHPQAKWDDVIQLALLKPDVGSLISVEDDSKPPFRVIGEALFFAFRVLLARSISKSDIPMSLHSVFLILVDSQNGCVVKVEGDVNKLELHLNNVYKSAAAWYKSHSKVAISPVDRIWNRLGNANWNDVGALQLLYATFHSLVQYAGFPKNSIEDLAAEHSSRLQMRQYERKLGDKASNSNGMLHFQHRSVQSEIVEVQEDYPNSEKKVTLEMGNVVLIQDSSWQQEYQIGDVLTDGDITFYVALPVEDPGKPVYLHVGSLTSQLEPPWEDMDSWYEVQRQTKVLTAMKQKGVSSKHLPQLIASGRVVHPGKCSKSSSSHNCDHPWCGAPVLLTGPVGRTVADMVKLREFGADEAIRCCHDCLSALSSSSSAGIRHGNIRPEDVVCLKSDSRQQQHPYYVLTGWGRAILEEPRDRPTLNLHYSSTSALQEGRLCSASDVESLVYMLYFSIGGDFPLLDSVEGALQWREISWSRRLIQQKLGDISAVLKAFADYVDSLCGTPYPVDYEIWIRRLKRHIHDEDNGKKVNASS</sequence>
<keyword evidence="2" id="KW-1185">Reference proteome</keyword>
<proteinExistence type="predicted"/>
<gene>
    <name evidence="1" type="ORF">M569_10531</name>
</gene>
<dbReference type="Gene3D" id="1.10.510.10">
    <property type="entry name" value="Transferase(Phosphotransferase) domain 1"/>
    <property type="match status" value="1"/>
</dbReference>
<name>S8CBJ9_9LAMI</name>
<dbReference type="EMBL" id="AUSU01004952">
    <property type="protein sequence ID" value="EPS64245.1"/>
    <property type="molecule type" value="Genomic_DNA"/>
</dbReference>
<dbReference type="SUPFAM" id="SSF56112">
    <property type="entry name" value="Protein kinase-like (PK-like)"/>
    <property type="match status" value="1"/>
</dbReference>
<dbReference type="OrthoDB" id="1890226at2759"/>
<evidence type="ECO:0000313" key="1">
    <source>
        <dbReference type="EMBL" id="EPS64245.1"/>
    </source>
</evidence>
<feature type="non-terminal residue" evidence="1">
    <location>
        <position position="1"/>
    </location>
</feature>
<dbReference type="PANTHER" id="PTHR35118:SF3">
    <property type="entry name" value="PROTEIN KINASE SUPERFAMILY PROTEIN"/>
    <property type="match status" value="1"/>
</dbReference>
<reference evidence="1 2" key="1">
    <citation type="journal article" date="2013" name="BMC Genomics">
        <title>The miniature genome of a carnivorous plant Genlisea aurea contains a low number of genes and short non-coding sequences.</title>
        <authorList>
            <person name="Leushkin E.V."/>
            <person name="Sutormin R.A."/>
            <person name="Nabieva E.R."/>
            <person name="Penin A.A."/>
            <person name="Kondrashov A.S."/>
            <person name="Logacheva M.D."/>
        </authorList>
    </citation>
    <scope>NUCLEOTIDE SEQUENCE [LARGE SCALE GENOMIC DNA]</scope>
</reference>
<feature type="non-terminal residue" evidence="1">
    <location>
        <position position="694"/>
    </location>
</feature>
<comment type="caution">
    <text evidence="1">The sequence shown here is derived from an EMBL/GenBank/DDBJ whole genome shotgun (WGS) entry which is preliminary data.</text>
</comment>
<dbReference type="InterPro" id="IPR011009">
    <property type="entry name" value="Kinase-like_dom_sf"/>
</dbReference>
<dbReference type="Proteomes" id="UP000015453">
    <property type="component" value="Unassembled WGS sequence"/>
</dbReference>
<evidence type="ECO:0008006" key="3">
    <source>
        <dbReference type="Google" id="ProtNLM"/>
    </source>
</evidence>
<dbReference type="PANTHER" id="PTHR35118">
    <property type="entry name" value="KINASE FAMILY PROTEIN"/>
    <property type="match status" value="1"/>
</dbReference>
<protein>
    <recommendedName>
        <fullName evidence="3">Protein kinase domain-containing protein</fullName>
    </recommendedName>
</protein>